<reference evidence="3" key="1">
    <citation type="journal article" date="2019" name="Int. J. Syst. Evol. Microbiol.">
        <title>The Global Catalogue of Microorganisms (GCM) 10K type strain sequencing project: providing services to taxonomists for standard genome sequencing and annotation.</title>
        <authorList>
            <consortium name="The Broad Institute Genomics Platform"/>
            <consortium name="The Broad Institute Genome Sequencing Center for Infectious Disease"/>
            <person name="Wu L."/>
            <person name="Ma J."/>
        </authorList>
    </citation>
    <scope>NUCLEOTIDE SEQUENCE [LARGE SCALE GENOMIC DNA]</scope>
    <source>
        <strain evidence="3">CGMCC 4.5798</strain>
    </source>
</reference>
<dbReference type="CDD" id="cd00531">
    <property type="entry name" value="NTF2_like"/>
    <property type="match status" value="1"/>
</dbReference>
<accession>A0ABW0S2S6</accession>
<name>A0ABW0S2S6_9BURK</name>
<dbReference type="PANTHER" id="PTHR41252:SF1">
    <property type="entry name" value="BLR2505 PROTEIN"/>
    <property type="match status" value="1"/>
</dbReference>
<gene>
    <name evidence="2" type="ORF">ACFPO9_16015</name>
</gene>
<dbReference type="InterPro" id="IPR032710">
    <property type="entry name" value="NTF2-like_dom_sf"/>
</dbReference>
<protein>
    <submittedName>
        <fullName evidence="2">Nuclear transport factor 2 family protein</fullName>
    </submittedName>
</protein>
<proteinExistence type="predicted"/>
<organism evidence="2 3">
    <name type="scientific">Massilia aerilata</name>
    <dbReference type="NCBI Taxonomy" id="453817"/>
    <lineage>
        <taxon>Bacteria</taxon>
        <taxon>Pseudomonadati</taxon>
        <taxon>Pseudomonadota</taxon>
        <taxon>Betaproteobacteria</taxon>
        <taxon>Burkholderiales</taxon>
        <taxon>Oxalobacteraceae</taxon>
        <taxon>Telluria group</taxon>
        <taxon>Massilia</taxon>
    </lineage>
</organism>
<dbReference type="Proteomes" id="UP001596086">
    <property type="component" value="Unassembled WGS sequence"/>
</dbReference>
<keyword evidence="3" id="KW-1185">Reference proteome</keyword>
<sequence>MNTEQNKQLVLEGYRKFQSGDIAGLLERFRDDAVWTSPDSEFIPFAGHFHGKQGIAQFFAKLNANVQATSFSVKELIAEGDKVVAIGDSSWHGHLTGRDYDLPWVHVFTLRDGMVERVDAYYDTAPPTAALQALRSAEADRPDLRQ</sequence>
<evidence type="ECO:0000313" key="3">
    <source>
        <dbReference type="Proteomes" id="UP001596086"/>
    </source>
</evidence>
<dbReference type="InterPro" id="IPR037401">
    <property type="entry name" value="SnoaL-like"/>
</dbReference>
<feature type="domain" description="SnoaL-like" evidence="1">
    <location>
        <begin position="14"/>
        <end position="117"/>
    </location>
</feature>
<dbReference type="EMBL" id="JBHSMZ010000010">
    <property type="protein sequence ID" value="MFC5550020.1"/>
    <property type="molecule type" value="Genomic_DNA"/>
</dbReference>
<dbReference type="Pfam" id="PF12680">
    <property type="entry name" value="SnoaL_2"/>
    <property type="match status" value="1"/>
</dbReference>
<dbReference type="SUPFAM" id="SSF54427">
    <property type="entry name" value="NTF2-like"/>
    <property type="match status" value="1"/>
</dbReference>
<dbReference type="RefSeq" id="WP_379772110.1">
    <property type="nucleotide sequence ID" value="NZ_JBHSMZ010000010.1"/>
</dbReference>
<evidence type="ECO:0000259" key="1">
    <source>
        <dbReference type="Pfam" id="PF12680"/>
    </source>
</evidence>
<evidence type="ECO:0000313" key="2">
    <source>
        <dbReference type="EMBL" id="MFC5550020.1"/>
    </source>
</evidence>
<comment type="caution">
    <text evidence="2">The sequence shown here is derived from an EMBL/GenBank/DDBJ whole genome shotgun (WGS) entry which is preliminary data.</text>
</comment>
<dbReference type="PANTHER" id="PTHR41252">
    <property type="entry name" value="BLR2505 PROTEIN"/>
    <property type="match status" value="1"/>
</dbReference>
<dbReference type="Gene3D" id="3.10.450.50">
    <property type="match status" value="1"/>
</dbReference>